<comment type="similarity">
    <text evidence="1 2">Belongs to the dTDP-4-dehydrorhamnose reductase family.</text>
</comment>
<accession>A0AAV5PAE3</accession>
<reference evidence="4" key="1">
    <citation type="submission" date="2023-03" db="EMBL/GenBank/DDBJ databases">
        <title>Cellulosimicrobium cellulans NBRC 103059.</title>
        <authorList>
            <person name="Ichikawa N."/>
            <person name="Sato H."/>
            <person name="Tonouchi N."/>
        </authorList>
    </citation>
    <scope>NUCLEOTIDE SEQUENCE</scope>
    <source>
        <strain evidence="4">NBRC 103059</strain>
    </source>
</reference>
<keyword evidence="2" id="KW-0521">NADP</keyword>
<dbReference type="AlphaFoldDB" id="A0AAV5PAE3"/>
<dbReference type="PANTHER" id="PTHR10491">
    <property type="entry name" value="DTDP-4-DEHYDRORHAMNOSE REDUCTASE"/>
    <property type="match status" value="1"/>
</dbReference>
<dbReference type="NCBIfam" id="TIGR01214">
    <property type="entry name" value="rmlD"/>
    <property type="match status" value="1"/>
</dbReference>
<dbReference type="InterPro" id="IPR005913">
    <property type="entry name" value="dTDP_dehydrorham_reduct"/>
</dbReference>
<comment type="caution">
    <text evidence="4">The sequence shown here is derived from an EMBL/GenBank/DDBJ whole genome shotgun (WGS) entry which is preliminary data.</text>
</comment>
<evidence type="ECO:0000259" key="3">
    <source>
        <dbReference type="Pfam" id="PF04321"/>
    </source>
</evidence>
<evidence type="ECO:0000256" key="2">
    <source>
        <dbReference type="RuleBase" id="RU364082"/>
    </source>
</evidence>
<dbReference type="EMBL" id="BSTG01000003">
    <property type="protein sequence ID" value="GLY58091.1"/>
    <property type="molecule type" value="Genomic_DNA"/>
</dbReference>
<protein>
    <recommendedName>
        <fullName evidence="2">dTDP-4-dehydrorhamnose reductase</fullName>
        <ecNumber evidence="2">1.1.1.133</ecNumber>
    </recommendedName>
</protein>
<gene>
    <name evidence="4" type="primary">rfbD</name>
    <name evidence="4" type="ORF">Ccel01_26930</name>
</gene>
<evidence type="ECO:0000313" key="5">
    <source>
        <dbReference type="Proteomes" id="UP001165168"/>
    </source>
</evidence>
<organism evidence="4 5">
    <name type="scientific">Cellulosimicrobium cellulans</name>
    <name type="common">Arthrobacter luteus</name>
    <dbReference type="NCBI Taxonomy" id="1710"/>
    <lineage>
        <taxon>Bacteria</taxon>
        <taxon>Bacillati</taxon>
        <taxon>Actinomycetota</taxon>
        <taxon>Actinomycetes</taxon>
        <taxon>Micrococcales</taxon>
        <taxon>Promicromonosporaceae</taxon>
        <taxon>Cellulosimicrobium</taxon>
    </lineage>
</organism>
<dbReference type="InterPro" id="IPR036291">
    <property type="entry name" value="NAD(P)-bd_dom_sf"/>
</dbReference>
<dbReference type="GO" id="GO:0019305">
    <property type="term" value="P:dTDP-rhamnose biosynthetic process"/>
    <property type="evidence" value="ECO:0007669"/>
    <property type="project" value="TreeGrafter"/>
</dbReference>
<dbReference type="Gene3D" id="3.40.50.720">
    <property type="entry name" value="NAD(P)-binding Rossmann-like Domain"/>
    <property type="match status" value="1"/>
</dbReference>
<name>A0AAV5PAE3_CELCE</name>
<evidence type="ECO:0000256" key="1">
    <source>
        <dbReference type="ARBA" id="ARBA00010944"/>
    </source>
</evidence>
<dbReference type="Gene3D" id="3.90.25.10">
    <property type="entry name" value="UDP-galactose 4-epimerase, domain 1"/>
    <property type="match status" value="1"/>
</dbReference>
<dbReference type="SUPFAM" id="SSF51735">
    <property type="entry name" value="NAD(P)-binding Rossmann-fold domains"/>
    <property type="match status" value="1"/>
</dbReference>
<dbReference type="InterPro" id="IPR029903">
    <property type="entry name" value="RmlD-like-bd"/>
</dbReference>
<evidence type="ECO:0000313" key="4">
    <source>
        <dbReference type="EMBL" id="GLY58091.1"/>
    </source>
</evidence>
<dbReference type="Proteomes" id="UP001165168">
    <property type="component" value="Unassembled WGS sequence"/>
</dbReference>
<dbReference type="GO" id="GO:0005829">
    <property type="term" value="C:cytosol"/>
    <property type="evidence" value="ECO:0007669"/>
    <property type="project" value="TreeGrafter"/>
</dbReference>
<sequence length="300" mass="30894">MVRWAVTGAGGMLGAEVVALLRAGGEPVRALDRAALDVTDGDAVALALAGADVVVSCAAYTAVDAAEADEATAFAVNAVGAQHVARAAVRHGARLVHVSTDYVFDGGPAAVGVPYAEDAPLAPRSAYGRTKAAGEWAVRTEHPDALVVRTAWLYGAHGACFPRTIARVARERGALEVVDDQVGQPTWARDLADLVVRLVRSPAPGGVYHGTAQGRASWWDLAREVVAAAGLDPAIVRPVPSAASARPAPRPAWSVLGHEALRRAGVEPVGDWRERWVVAAADVLAGASAPGAHASSSDSR</sequence>
<dbReference type="Pfam" id="PF04321">
    <property type="entry name" value="RmlD_sub_bind"/>
    <property type="match status" value="1"/>
</dbReference>
<dbReference type="CDD" id="cd05254">
    <property type="entry name" value="dTDP_HR_like_SDR_e"/>
    <property type="match status" value="1"/>
</dbReference>
<dbReference type="GO" id="GO:0008831">
    <property type="term" value="F:dTDP-4-dehydrorhamnose reductase activity"/>
    <property type="evidence" value="ECO:0007669"/>
    <property type="project" value="UniProtKB-EC"/>
</dbReference>
<comment type="function">
    <text evidence="2">Catalyzes the reduction of dTDP-6-deoxy-L-lyxo-4-hexulose to yield dTDP-L-rhamnose.</text>
</comment>
<proteinExistence type="inferred from homology"/>
<keyword evidence="2" id="KW-0560">Oxidoreductase</keyword>
<feature type="domain" description="RmlD-like substrate binding" evidence="3">
    <location>
        <begin position="6"/>
        <end position="275"/>
    </location>
</feature>
<dbReference type="EC" id="1.1.1.133" evidence="2"/>
<comment type="pathway">
    <text evidence="2">Carbohydrate biosynthesis; dTDP-L-rhamnose biosynthesis.</text>
</comment>
<dbReference type="PANTHER" id="PTHR10491:SF4">
    <property type="entry name" value="METHIONINE ADENOSYLTRANSFERASE 2 SUBUNIT BETA"/>
    <property type="match status" value="1"/>
</dbReference>